<proteinExistence type="predicted"/>
<accession>A0A0F3IRU6</accession>
<dbReference type="SMART" id="SM00062">
    <property type="entry name" value="PBPb"/>
    <property type="match status" value="1"/>
</dbReference>
<evidence type="ECO:0000256" key="1">
    <source>
        <dbReference type="ARBA" id="ARBA00022729"/>
    </source>
</evidence>
<evidence type="ECO:0000256" key="2">
    <source>
        <dbReference type="SAM" id="SignalP"/>
    </source>
</evidence>
<dbReference type="EMBL" id="LAJY01000317">
    <property type="protein sequence ID" value="KJV09268.1"/>
    <property type="molecule type" value="Genomic_DNA"/>
</dbReference>
<dbReference type="Pfam" id="PF00497">
    <property type="entry name" value="SBP_bac_3"/>
    <property type="match status" value="1"/>
</dbReference>
<reference evidence="4 5" key="1">
    <citation type="submission" date="2015-03" db="EMBL/GenBank/DDBJ databases">
        <title>Draft genome sequence of Elstera litoralis.</title>
        <authorList>
            <person name="Rahalkar M.C."/>
            <person name="Dhakephalkar P.K."/>
            <person name="Pore S.D."/>
            <person name="Arora P."/>
            <person name="Kapse N.G."/>
            <person name="Pandit P.S."/>
        </authorList>
    </citation>
    <scope>NUCLEOTIDE SEQUENCE [LARGE SCALE GENOMIC DNA]</scope>
    <source>
        <strain evidence="4 5">Dia-1</strain>
    </source>
</reference>
<name>A0A0F3IRU6_9PROT</name>
<dbReference type="AlphaFoldDB" id="A0A0F3IRU6"/>
<dbReference type="RefSeq" id="WP_045776147.1">
    <property type="nucleotide sequence ID" value="NZ_LAJY01000317.1"/>
</dbReference>
<sequence>MFKMLQDGKKQLKTHLSFAIVGAALAVSASAVAADPVKMYANDAVPPKAWREGTQTQGYVIDATREAFRRAGVELQLEAAPFKRAYTQAEAGEGWLTGIFKTPDREKIFLYSEPVGVDEVILVVAKGHEFPFEKAEDLKGKRIGFQDGASYGTFFIETQKHFQGDADSNPRQRLQKLLAGRLDAAIINPGEAALAYQMKALGEPMEKVVVLAKRIAVEPNYIIVARSQEAAAAPILVKVNEALKAMAVDGALEKIMDTYRR</sequence>
<feature type="domain" description="Solute-binding protein family 3/N-terminal" evidence="3">
    <location>
        <begin position="36"/>
        <end position="261"/>
    </location>
</feature>
<dbReference type="InterPro" id="IPR001638">
    <property type="entry name" value="Solute-binding_3/MltF_N"/>
</dbReference>
<dbReference type="Gene3D" id="3.40.190.10">
    <property type="entry name" value="Periplasmic binding protein-like II"/>
    <property type="match status" value="2"/>
</dbReference>
<keyword evidence="1 2" id="KW-0732">Signal</keyword>
<evidence type="ECO:0000259" key="3">
    <source>
        <dbReference type="SMART" id="SM00062"/>
    </source>
</evidence>
<feature type="chain" id="PRO_5002462504" description="Solute-binding protein family 3/N-terminal domain-containing protein" evidence="2">
    <location>
        <begin position="34"/>
        <end position="261"/>
    </location>
</feature>
<dbReference type="OrthoDB" id="8477926at2"/>
<dbReference type="SUPFAM" id="SSF53850">
    <property type="entry name" value="Periplasmic binding protein-like II"/>
    <property type="match status" value="1"/>
</dbReference>
<keyword evidence="5" id="KW-1185">Reference proteome</keyword>
<evidence type="ECO:0000313" key="5">
    <source>
        <dbReference type="Proteomes" id="UP000033774"/>
    </source>
</evidence>
<feature type="signal peptide" evidence="2">
    <location>
        <begin position="1"/>
        <end position="33"/>
    </location>
</feature>
<dbReference type="Proteomes" id="UP000033774">
    <property type="component" value="Unassembled WGS sequence"/>
</dbReference>
<dbReference type="PANTHER" id="PTHR35936">
    <property type="entry name" value="MEMBRANE-BOUND LYTIC MUREIN TRANSGLYCOSYLASE F"/>
    <property type="match status" value="1"/>
</dbReference>
<dbReference type="PANTHER" id="PTHR35936:SF25">
    <property type="entry name" value="ABC TRANSPORTER SUBSTRATE-BINDING PROTEIN"/>
    <property type="match status" value="1"/>
</dbReference>
<organism evidence="4 5">
    <name type="scientific">Elstera litoralis</name>
    <dbReference type="NCBI Taxonomy" id="552518"/>
    <lineage>
        <taxon>Bacteria</taxon>
        <taxon>Pseudomonadati</taxon>
        <taxon>Pseudomonadota</taxon>
        <taxon>Alphaproteobacteria</taxon>
        <taxon>Rhodospirillales</taxon>
        <taxon>Rhodospirillaceae</taxon>
        <taxon>Elstera</taxon>
    </lineage>
</organism>
<evidence type="ECO:0000313" key="4">
    <source>
        <dbReference type="EMBL" id="KJV09268.1"/>
    </source>
</evidence>
<comment type="caution">
    <text evidence="4">The sequence shown here is derived from an EMBL/GenBank/DDBJ whole genome shotgun (WGS) entry which is preliminary data.</text>
</comment>
<gene>
    <name evidence="4" type="ORF">VZ95_12530</name>
</gene>
<protein>
    <recommendedName>
        <fullName evidence="3">Solute-binding protein family 3/N-terminal domain-containing protein</fullName>
    </recommendedName>
</protein>